<dbReference type="EMBL" id="BK063677">
    <property type="protein sequence ID" value="DBA35408.1"/>
    <property type="molecule type" value="Genomic_DNA"/>
</dbReference>
<name>A0AA87CDN4_9CAUD</name>
<evidence type="ECO:0000313" key="1">
    <source>
        <dbReference type="EMBL" id="DBA35408.1"/>
    </source>
</evidence>
<keyword evidence="2" id="KW-1185">Reference proteome</keyword>
<dbReference type="RefSeq" id="YP_013605371.1">
    <property type="nucleotide sequence ID" value="NC_133305.1"/>
</dbReference>
<organism evidence="1 2">
    <name type="scientific">Caudoviricetes sp. vir080</name>
    <dbReference type="NCBI Taxonomy" id="3068353"/>
    <lineage>
        <taxon>Viruses</taxon>
        <taxon>Duplodnaviria</taxon>
        <taxon>Heunggongvirae</taxon>
        <taxon>Uroviricota</taxon>
        <taxon>Caudoviricetes</taxon>
    </lineage>
</organism>
<proteinExistence type="predicted"/>
<evidence type="ECO:0000313" key="2">
    <source>
        <dbReference type="Proteomes" id="UP001302529"/>
    </source>
</evidence>
<dbReference type="GeneID" id="300198791"/>
<reference evidence="1 2" key="1">
    <citation type="journal article" date="2023" name="Nat. Microbiol.">
        <title>A compendium of viruses from methanogenic archaea reveals their diversity and adaptations to the gut environment.</title>
        <authorList>
            <person name="Medvedeva S."/>
            <person name="Borrel G."/>
            <person name="Krupovic M."/>
            <person name="Gribaldo S."/>
        </authorList>
    </citation>
    <scope>NUCLEOTIDE SEQUENCE [LARGE SCALE GENOMIC DNA]</scope>
</reference>
<sequence>MISLHIFKINGLKEQHLDYIKHYTSVNEKEEEFDVELKQYISEYNIREKYLIDFKFTHESVTKIQIDERNFPNFHVDSAEIWISFKHPQTFIFIKSSSNLDFILSELKRIIQINIPLEQMVELKTNELDLKEYFADIIKKDASEVLSGWWKGLNANDHSVNLHGILRDDEGIESELYSLINETAKTKTSVRIMSKKLVNTITISQNKLYSPHKEVNSITLIEYFDKIIYPLFKYPQEQE</sequence>
<protein>
    <submittedName>
        <fullName evidence="1">Uncharacterized protein</fullName>
    </submittedName>
</protein>
<accession>A0AA87CDN4</accession>
<dbReference type="Proteomes" id="UP001302529">
    <property type="component" value="Segment"/>
</dbReference>
<gene>
    <name evidence="1" type="ORF">vir080_00035</name>
</gene>